<dbReference type="Gene3D" id="3.40.190.10">
    <property type="entry name" value="Periplasmic binding protein-like II"/>
    <property type="match status" value="1"/>
</dbReference>
<name>A0A699YTL3_HAELA</name>
<gene>
    <name evidence="1" type="ORF">HaLaN_06491</name>
</gene>
<dbReference type="InterPro" id="IPR050490">
    <property type="entry name" value="Bact_solute-bd_prot1"/>
</dbReference>
<comment type="caution">
    <text evidence="1">The sequence shown here is derived from an EMBL/GenBank/DDBJ whole genome shotgun (WGS) entry which is preliminary data.</text>
</comment>
<dbReference type="Proteomes" id="UP000485058">
    <property type="component" value="Unassembled WGS sequence"/>
</dbReference>
<evidence type="ECO:0000313" key="1">
    <source>
        <dbReference type="EMBL" id="GFH11058.1"/>
    </source>
</evidence>
<dbReference type="PANTHER" id="PTHR43649:SF12">
    <property type="entry name" value="DIACETYLCHITOBIOSE BINDING PROTEIN DASA"/>
    <property type="match status" value="1"/>
</dbReference>
<protein>
    <submittedName>
        <fullName evidence="1">Guanylate cyclase domain-containing protein</fullName>
    </submittedName>
</protein>
<dbReference type="PANTHER" id="PTHR43649">
    <property type="entry name" value="ARABINOSE-BINDING PROTEIN-RELATED"/>
    <property type="match status" value="1"/>
</dbReference>
<reference evidence="1 2" key="1">
    <citation type="submission" date="2020-02" db="EMBL/GenBank/DDBJ databases">
        <title>Draft genome sequence of Haematococcus lacustris strain NIES-144.</title>
        <authorList>
            <person name="Morimoto D."/>
            <person name="Nakagawa S."/>
            <person name="Yoshida T."/>
            <person name="Sawayama S."/>
        </authorList>
    </citation>
    <scope>NUCLEOTIDE SEQUENCE [LARGE SCALE GENOMIC DNA]</scope>
    <source>
        <strain evidence="1 2">NIES-144</strain>
    </source>
</reference>
<organism evidence="1 2">
    <name type="scientific">Haematococcus lacustris</name>
    <name type="common">Green alga</name>
    <name type="synonym">Haematococcus pluvialis</name>
    <dbReference type="NCBI Taxonomy" id="44745"/>
    <lineage>
        <taxon>Eukaryota</taxon>
        <taxon>Viridiplantae</taxon>
        <taxon>Chlorophyta</taxon>
        <taxon>core chlorophytes</taxon>
        <taxon>Chlorophyceae</taxon>
        <taxon>CS clade</taxon>
        <taxon>Chlamydomonadales</taxon>
        <taxon>Haematococcaceae</taxon>
        <taxon>Haematococcus</taxon>
    </lineage>
</organism>
<feature type="non-terminal residue" evidence="1">
    <location>
        <position position="1"/>
    </location>
</feature>
<proteinExistence type="predicted"/>
<dbReference type="EMBL" id="BLLF01000370">
    <property type="protein sequence ID" value="GFH11058.1"/>
    <property type="molecule type" value="Genomic_DNA"/>
</dbReference>
<dbReference type="AlphaFoldDB" id="A0A699YTL3"/>
<evidence type="ECO:0000313" key="2">
    <source>
        <dbReference type="Proteomes" id="UP000485058"/>
    </source>
</evidence>
<feature type="non-terminal residue" evidence="1">
    <location>
        <position position="354"/>
    </location>
</feature>
<keyword evidence="2" id="KW-1185">Reference proteome</keyword>
<accession>A0A699YTL3</accession>
<dbReference type="SUPFAM" id="SSF53850">
    <property type="entry name" value="Periplasmic binding protein-like II"/>
    <property type="match status" value="1"/>
</dbReference>
<sequence length="354" mass="38716">MYQLTTGIPIQFDSIATLTQYATVRLRSISNPSVLNLTHEAWLVTASAMGDGLAVGAFADLSHLVSLDSRLQWTDMFTQTREAGLIYGRQVIALPLSTYSYQLHYRMDLLAKYNRTVPTTWRQLIETASQLNGTEGKWGFCGNWGPCALLGTNLVKLVMASMTQALGGSQGWLIDPDSLQNLVDSPAMMETLDIIKALHRLSSPFVSSAQDCSLPVPLFVTGECFMTISHGSTFKSAPELRFFSYSVLSYLASAGVLDALVLDPDSGRRWIAAGYQADDATRFLAAHRASLQHPNMHVQIRIPGASAFVSTAGNMVLKITAQQQDHERVMAEAAASLTASFTKLFGYNTSLFRT</sequence>